<dbReference type="STRING" id="879819.A0A0J1BAC6"/>
<protein>
    <submittedName>
        <fullName evidence="3">Putative Manno protein MP88</fullName>
    </submittedName>
</protein>
<keyword evidence="1" id="KW-0472">Membrane</keyword>
<name>A0A0J1BAC6_9TREE</name>
<evidence type="ECO:0000313" key="3">
    <source>
        <dbReference type="EMBL" id="KLT44879.1"/>
    </source>
</evidence>
<dbReference type="EMBL" id="KQ087184">
    <property type="protein sequence ID" value="KLT44879.1"/>
    <property type="molecule type" value="Genomic_DNA"/>
</dbReference>
<accession>A0A0J1BAC6</accession>
<evidence type="ECO:0000256" key="1">
    <source>
        <dbReference type="SAM" id="Phobius"/>
    </source>
</evidence>
<keyword evidence="4" id="KW-1185">Reference proteome</keyword>
<organism evidence="3 4">
    <name type="scientific">Cutaneotrichosporon oleaginosum</name>
    <dbReference type="NCBI Taxonomy" id="879819"/>
    <lineage>
        <taxon>Eukaryota</taxon>
        <taxon>Fungi</taxon>
        <taxon>Dikarya</taxon>
        <taxon>Basidiomycota</taxon>
        <taxon>Agaricomycotina</taxon>
        <taxon>Tremellomycetes</taxon>
        <taxon>Trichosporonales</taxon>
        <taxon>Trichosporonaceae</taxon>
        <taxon>Cutaneotrichosporon</taxon>
    </lineage>
</organism>
<keyword evidence="1" id="KW-1133">Transmembrane helix</keyword>
<dbReference type="GeneID" id="28980413"/>
<evidence type="ECO:0000256" key="2">
    <source>
        <dbReference type="SAM" id="SignalP"/>
    </source>
</evidence>
<feature type="chain" id="PRO_5005247956" evidence="2">
    <location>
        <begin position="18"/>
        <end position="369"/>
    </location>
</feature>
<keyword evidence="2" id="KW-0732">Signal</keyword>
<feature type="transmembrane region" description="Helical" evidence="1">
    <location>
        <begin position="349"/>
        <end position="368"/>
    </location>
</feature>
<proteinExistence type="predicted"/>
<reference evidence="3 4" key="1">
    <citation type="submission" date="2015-03" db="EMBL/GenBank/DDBJ databases">
        <title>Genomics and transcriptomics of the oil-accumulating basidiomycete yeast T. oleaginosus allow insights into substrate utilization and the diverse evolutionary trajectories of mating systems in fungi.</title>
        <authorList>
            <consortium name="DOE Joint Genome Institute"/>
            <person name="Kourist R."/>
            <person name="Kracht O."/>
            <person name="Bracharz F."/>
            <person name="Lipzen A."/>
            <person name="Nolan M."/>
            <person name="Ohm R."/>
            <person name="Grigoriev I."/>
            <person name="Sun S."/>
            <person name="Heitman J."/>
            <person name="Bruck T."/>
            <person name="Nowrousian M."/>
        </authorList>
    </citation>
    <scope>NUCLEOTIDE SEQUENCE [LARGE SCALE GENOMIC DNA]</scope>
    <source>
        <strain evidence="3 4">IBC0246</strain>
    </source>
</reference>
<sequence>MLVQLVTSVLMASSANALVTATGTMGVTNPTAAVMGTPINQTSEARLLSLNSINDFCIFAPMLPNSVVGDTEEEQVAWCVQPRNNARVIPDGTIQSAALVKTPLYWQIHGYGDFTRLNIAAGDQGGELDPHGAKGTGNPVGGNVTCNATGADVSYEEWMNFMSYSMYCLRICIAEQGQYTAEQVCQHEIDLMGCQWVMPGNYTNNTFTECQADAALPPGWYPQPDGSISTFHQRYTGTNTAGGKTELWTIGVTVTPSAPYSTPSSSQCTTFSSVGNGIPTESLTAGAAFTWSGAIPDPNSLSSPTARASSQSAVVTTVTDANGQVRATISVAAANASQSGSRNSGASPAFAIAGASLVAVLAGIAAVAF</sequence>
<dbReference type="AlphaFoldDB" id="A0A0J1BAC6"/>
<dbReference type="OrthoDB" id="2564904at2759"/>
<dbReference type="Proteomes" id="UP000053611">
    <property type="component" value="Unassembled WGS sequence"/>
</dbReference>
<evidence type="ECO:0000313" key="4">
    <source>
        <dbReference type="Proteomes" id="UP000053611"/>
    </source>
</evidence>
<feature type="signal peptide" evidence="2">
    <location>
        <begin position="1"/>
        <end position="17"/>
    </location>
</feature>
<keyword evidence="1" id="KW-0812">Transmembrane</keyword>
<gene>
    <name evidence="3" type="ORF">CC85DRAFT_189831</name>
</gene>
<dbReference type="RefSeq" id="XP_018281370.1">
    <property type="nucleotide sequence ID" value="XM_018419810.1"/>
</dbReference>